<dbReference type="EMBL" id="NOXX01000199">
    <property type="protein sequence ID" value="OYQ43711.1"/>
    <property type="molecule type" value="Genomic_DNA"/>
</dbReference>
<evidence type="ECO:0000313" key="2">
    <source>
        <dbReference type="Proteomes" id="UP000216035"/>
    </source>
</evidence>
<reference evidence="1 2" key="1">
    <citation type="submission" date="2017-07" db="EMBL/GenBank/DDBJ databases">
        <title>Flavobacterium cyanobacteriorum sp. nov., isolated from cyanobacterial aggregates in a eutrophic lake.</title>
        <authorList>
            <person name="Cai H."/>
        </authorList>
    </citation>
    <scope>NUCLEOTIDE SEQUENCE [LARGE SCALE GENOMIC DNA]</scope>
    <source>
        <strain evidence="1 2">TH167</strain>
    </source>
</reference>
<evidence type="ECO:0000313" key="1">
    <source>
        <dbReference type="EMBL" id="OYQ43711.1"/>
    </source>
</evidence>
<accession>A0A255ZQL6</accession>
<protein>
    <submittedName>
        <fullName evidence="1">Uncharacterized protein</fullName>
    </submittedName>
</protein>
<sequence length="70" mass="8206">MQNKYLQKLCRLSATRTAGAIHHFNKYPLKRIAFGSTFLYLQQIFGLKLRKDQIKNQKDSPKAALEMVFF</sequence>
<gene>
    <name evidence="1" type="ORF">CHX27_09020</name>
</gene>
<dbReference type="AlphaFoldDB" id="A0A255ZQL6"/>
<comment type="caution">
    <text evidence="1">The sequence shown here is derived from an EMBL/GenBank/DDBJ whole genome shotgun (WGS) entry which is preliminary data.</text>
</comment>
<keyword evidence="2" id="KW-1185">Reference proteome</keyword>
<name>A0A255ZQL6_9FLAO</name>
<proteinExistence type="predicted"/>
<organism evidence="1 2">
    <name type="scientific">Flavobacterium aurantiibacter</name>
    <dbReference type="NCBI Taxonomy" id="2023067"/>
    <lineage>
        <taxon>Bacteria</taxon>
        <taxon>Pseudomonadati</taxon>
        <taxon>Bacteroidota</taxon>
        <taxon>Flavobacteriia</taxon>
        <taxon>Flavobacteriales</taxon>
        <taxon>Flavobacteriaceae</taxon>
        <taxon>Flavobacterium</taxon>
    </lineage>
</organism>
<dbReference type="Proteomes" id="UP000216035">
    <property type="component" value="Unassembled WGS sequence"/>
</dbReference>